<evidence type="ECO:0000256" key="5">
    <source>
        <dbReference type="ARBA" id="ARBA00023204"/>
    </source>
</evidence>
<dbReference type="GO" id="GO:0006281">
    <property type="term" value="P:DNA repair"/>
    <property type="evidence" value="ECO:0007669"/>
    <property type="project" value="UniProtKB-UniRule"/>
</dbReference>
<keyword evidence="8" id="KW-0547">Nucleotide-binding</keyword>
<name>A0A2Z3L6Z9_9BACT</name>
<evidence type="ECO:0000256" key="3">
    <source>
        <dbReference type="ARBA" id="ARBA00023125"/>
    </source>
</evidence>
<dbReference type="Gene3D" id="2.40.50.140">
    <property type="entry name" value="Nucleic acid-binding proteins"/>
    <property type="match status" value="1"/>
</dbReference>
<comment type="caution">
    <text evidence="6">Lacks conserved residue(s) required for the propagation of feature annotation.</text>
</comment>
<keyword evidence="5 6" id="KW-0234">DNA repair</keyword>
<organism evidence="8 9">
    <name type="scientific">Candidatus Cardinium hertigii</name>
    <dbReference type="NCBI Taxonomy" id="247481"/>
    <lineage>
        <taxon>Bacteria</taxon>
        <taxon>Pseudomonadati</taxon>
        <taxon>Bacteroidota</taxon>
        <taxon>Cytophagia</taxon>
        <taxon>Cytophagales</taxon>
        <taxon>Amoebophilaceae</taxon>
        <taxon>Candidatus Cardinium</taxon>
    </lineage>
</organism>
<protein>
    <recommendedName>
        <fullName evidence="6">Holliday junction branch migration complex subunit RuvA</fullName>
    </recommendedName>
</protein>
<comment type="function">
    <text evidence="6">The RuvA-RuvB-RuvC complex processes Holliday junction (HJ) DNA during genetic recombination and DNA repair, while the RuvA-RuvB complex plays an important role in the rescue of blocked DNA replication forks via replication fork reversal (RFR). RuvA specifically binds to HJ cruciform DNA, conferring on it an open structure. The RuvB hexamer acts as an ATP-dependent pump, pulling dsDNA into and through the RuvAB complex. HJ branch migration allows RuvC to scan DNA until it finds its consensus sequence, where it cleaves and resolves the cruciform DNA.</text>
</comment>
<comment type="subcellular location">
    <subcellularLocation>
        <location evidence="6">Cytoplasm</location>
    </subcellularLocation>
</comment>
<dbReference type="GO" id="GO:0006310">
    <property type="term" value="P:DNA recombination"/>
    <property type="evidence" value="ECO:0007669"/>
    <property type="project" value="UniProtKB-UniRule"/>
</dbReference>
<dbReference type="GO" id="GO:0016787">
    <property type="term" value="F:hydrolase activity"/>
    <property type="evidence" value="ECO:0007669"/>
    <property type="project" value="UniProtKB-KW"/>
</dbReference>
<dbReference type="RefSeq" id="WP_109996886.1">
    <property type="nucleotide sequence ID" value="NZ_CP029619.1"/>
</dbReference>
<dbReference type="InterPro" id="IPR036267">
    <property type="entry name" value="RuvA_C_sf"/>
</dbReference>
<dbReference type="OrthoDB" id="5293449at2"/>
<sequence length="199" mass="21837">MIVQLTGEIVYKEPTYLVLNVGGIGYGIHISLYTFTQIKAVALCTLQTVWHVKSDAHILYGFYTLEEKEWWLRLISVSSIGPKTALTILSSLTPSELHKVILDKEEKSLTAIKGIGLKAAQRLILELTDQAQKLDYVAGTTVTLPQQAEMKTDRDAITALVMLGLTQKAAEKAVLTVRSAQGITPLTLEELIKSALQAT</sequence>
<keyword evidence="1 6" id="KW-0963">Cytoplasm</keyword>
<dbReference type="EMBL" id="CP029619">
    <property type="protein sequence ID" value="AWN81423.1"/>
    <property type="molecule type" value="Genomic_DNA"/>
</dbReference>
<evidence type="ECO:0000313" key="9">
    <source>
        <dbReference type="Proteomes" id="UP000245872"/>
    </source>
</evidence>
<dbReference type="Gene3D" id="1.10.150.20">
    <property type="entry name" value="5' to 3' exonuclease, C-terminal subdomain"/>
    <property type="match status" value="1"/>
</dbReference>
<keyword evidence="8" id="KW-0347">Helicase</keyword>
<keyword evidence="4 6" id="KW-0233">DNA recombination</keyword>
<comment type="subunit">
    <text evidence="6">Homotetramer. Forms an RuvA(8)-RuvB(12)-Holliday junction (HJ) complex. HJ DNA is sandwiched between 2 RuvA tetramers; dsDNA enters through RuvA and exits via RuvB. An RuvB hexamer assembles on each DNA strand where it exits the tetramer. Each RuvB hexamer is contacted by two RuvA subunits (via domain III) on 2 adjacent RuvB subunits; this complex drives branch migration. In the full resolvosome a probable DNA-RuvA(4)-RuvB(12)-RuvC(2) complex forms which resolves the HJ.</text>
</comment>
<keyword evidence="3 6" id="KW-0238">DNA-binding</keyword>
<reference evidence="8 9" key="1">
    <citation type="submission" date="2018-05" db="EMBL/GenBank/DDBJ databases">
        <title>Candidatus Cardinium hertigii Genome Assembly.</title>
        <authorList>
            <person name="Showmaker K.C."/>
            <person name="Walden K.O."/>
            <person name="Fields C.J."/>
            <person name="Lambert K.N."/>
            <person name="Hudson M.E."/>
        </authorList>
    </citation>
    <scope>NUCLEOTIDE SEQUENCE [LARGE SCALE GENOMIC DNA]</scope>
    <source>
        <strain evidence="9">cHgTN10</strain>
    </source>
</reference>
<accession>A0A2Z3L6Z9</accession>
<dbReference type="GO" id="GO:0048476">
    <property type="term" value="C:Holliday junction resolvase complex"/>
    <property type="evidence" value="ECO:0007669"/>
    <property type="project" value="UniProtKB-UniRule"/>
</dbReference>
<dbReference type="SUPFAM" id="SSF50249">
    <property type="entry name" value="Nucleic acid-binding proteins"/>
    <property type="match status" value="1"/>
</dbReference>
<dbReference type="KEGG" id="cher:DK880_00085"/>
<dbReference type="CDD" id="cd14332">
    <property type="entry name" value="UBA_RuvA_C"/>
    <property type="match status" value="1"/>
</dbReference>
<dbReference type="NCBIfam" id="TIGR00084">
    <property type="entry name" value="ruvA"/>
    <property type="match status" value="1"/>
</dbReference>
<dbReference type="Gene3D" id="1.10.8.10">
    <property type="entry name" value="DNA helicase RuvA subunit, C-terminal domain"/>
    <property type="match status" value="1"/>
</dbReference>
<evidence type="ECO:0000256" key="2">
    <source>
        <dbReference type="ARBA" id="ARBA00022763"/>
    </source>
</evidence>
<gene>
    <name evidence="6 8" type="primary">ruvA</name>
    <name evidence="8" type="ORF">DK880_00085</name>
</gene>
<dbReference type="GO" id="GO:0005737">
    <property type="term" value="C:cytoplasm"/>
    <property type="evidence" value="ECO:0007669"/>
    <property type="project" value="UniProtKB-SubCell"/>
</dbReference>
<dbReference type="GO" id="GO:0000400">
    <property type="term" value="F:four-way junction DNA binding"/>
    <property type="evidence" value="ECO:0007669"/>
    <property type="project" value="UniProtKB-UniRule"/>
</dbReference>
<dbReference type="GO" id="GO:0009378">
    <property type="term" value="F:four-way junction helicase activity"/>
    <property type="evidence" value="ECO:0007669"/>
    <property type="project" value="InterPro"/>
</dbReference>
<evidence type="ECO:0000259" key="7">
    <source>
        <dbReference type="SMART" id="SM00278"/>
    </source>
</evidence>
<dbReference type="GO" id="GO:0005524">
    <property type="term" value="F:ATP binding"/>
    <property type="evidence" value="ECO:0007669"/>
    <property type="project" value="InterPro"/>
</dbReference>
<evidence type="ECO:0000256" key="6">
    <source>
        <dbReference type="HAMAP-Rule" id="MF_00031"/>
    </source>
</evidence>
<dbReference type="Pfam" id="PF07499">
    <property type="entry name" value="RuvA_C"/>
    <property type="match status" value="1"/>
</dbReference>
<keyword evidence="2 6" id="KW-0227">DNA damage</keyword>
<dbReference type="Proteomes" id="UP000245872">
    <property type="component" value="Chromosome"/>
</dbReference>
<dbReference type="SUPFAM" id="SSF47781">
    <property type="entry name" value="RuvA domain 2-like"/>
    <property type="match status" value="1"/>
</dbReference>
<keyword evidence="8" id="KW-0378">Hydrolase</keyword>
<dbReference type="InterPro" id="IPR000085">
    <property type="entry name" value="RuvA"/>
</dbReference>
<dbReference type="Pfam" id="PF01330">
    <property type="entry name" value="RuvA_N"/>
    <property type="match status" value="1"/>
</dbReference>
<dbReference type="AlphaFoldDB" id="A0A2Z3L6Z9"/>
<dbReference type="InterPro" id="IPR011114">
    <property type="entry name" value="RuvA_C"/>
</dbReference>
<dbReference type="SMART" id="SM00278">
    <property type="entry name" value="HhH1"/>
    <property type="match status" value="2"/>
</dbReference>
<feature type="region of interest" description="Domain III" evidence="6">
    <location>
        <begin position="154"/>
        <end position="199"/>
    </location>
</feature>
<dbReference type="InterPro" id="IPR010994">
    <property type="entry name" value="RuvA_2-like"/>
</dbReference>
<feature type="domain" description="Helix-hairpin-helix DNA-binding motif class 1" evidence="7">
    <location>
        <begin position="107"/>
        <end position="126"/>
    </location>
</feature>
<comment type="domain">
    <text evidence="6">Has three domains with a flexible linker between the domains II and III and assumes an 'L' shape. Domain III is highly mobile and contacts RuvB.</text>
</comment>
<dbReference type="GO" id="GO:0009379">
    <property type="term" value="C:Holliday junction helicase complex"/>
    <property type="evidence" value="ECO:0007669"/>
    <property type="project" value="InterPro"/>
</dbReference>
<dbReference type="Pfam" id="PF14520">
    <property type="entry name" value="HHH_5"/>
    <property type="match status" value="1"/>
</dbReference>
<evidence type="ECO:0000313" key="8">
    <source>
        <dbReference type="EMBL" id="AWN81423.1"/>
    </source>
</evidence>
<proteinExistence type="inferred from homology"/>
<dbReference type="InterPro" id="IPR013849">
    <property type="entry name" value="DNA_helicase_Holl-junc_RuvA_I"/>
</dbReference>
<dbReference type="InterPro" id="IPR012340">
    <property type="entry name" value="NA-bd_OB-fold"/>
</dbReference>
<dbReference type="HAMAP" id="MF_00031">
    <property type="entry name" value="DNA_HJ_migration_RuvA"/>
    <property type="match status" value="1"/>
</dbReference>
<comment type="similarity">
    <text evidence="6">Belongs to the RuvA family.</text>
</comment>
<keyword evidence="9" id="KW-1185">Reference proteome</keyword>
<feature type="domain" description="Helix-hairpin-helix DNA-binding motif class 1" evidence="7">
    <location>
        <begin position="72"/>
        <end position="91"/>
    </location>
</feature>
<evidence type="ECO:0000256" key="1">
    <source>
        <dbReference type="ARBA" id="ARBA00022490"/>
    </source>
</evidence>
<dbReference type="InterPro" id="IPR003583">
    <property type="entry name" value="Hlx-hairpin-Hlx_DNA-bd_motif"/>
</dbReference>
<evidence type="ECO:0000256" key="4">
    <source>
        <dbReference type="ARBA" id="ARBA00023172"/>
    </source>
</evidence>
<keyword evidence="8" id="KW-0067">ATP-binding</keyword>
<dbReference type="SUPFAM" id="SSF46929">
    <property type="entry name" value="DNA helicase RuvA subunit, C-terminal domain"/>
    <property type="match status" value="1"/>
</dbReference>